<gene>
    <name evidence="2" type="ORF">ACFOSB_00345</name>
</gene>
<sequence>MRLVSFVQVLLLLGIAAYLLLVTLENPATVRLPLPLGGGELTLSVGLAVTVFLLLGAAYAALLLLPPVLREQARRRREGRERARVEDRLTATLQARLGALPAPAAVKPETTDVSPPVMETP</sequence>
<keyword evidence="1" id="KW-0812">Transmembrane</keyword>
<evidence type="ECO:0000313" key="3">
    <source>
        <dbReference type="Proteomes" id="UP001595803"/>
    </source>
</evidence>
<comment type="caution">
    <text evidence="2">The sequence shown here is derived from an EMBL/GenBank/DDBJ whole genome shotgun (WGS) entry which is preliminary data.</text>
</comment>
<dbReference type="RefSeq" id="WP_295815212.1">
    <property type="nucleotide sequence ID" value="NZ_JBHRZG010000001.1"/>
</dbReference>
<feature type="transmembrane region" description="Helical" evidence="1">
    <location>
        <begin position="43"/>
        <end position="69"/>
    </location>
</feature>
<protein>
    <submittedName>
        <fullName evidence="2">Lipopolysaccharide assembly protein LapA domain-containing protein</fullName>
    </submittedName>
</protein>
<evidence type="ECO:0000313" key="2">
    <source>
        <dbReference type="EMBL" id="MFC3831310.1"/>
    </source>
</evidence>
<keyword evidence="1" id="KW-1133">Transmembrane helix</keyword>
<organism evidence="2 3">
    <name type="scientific">Deinococcus rufus</name>
    <dbReference type="NCBI Taxonomy" id="2136097"/>
    <lineage>
        <taxon>Bacteria</taxon>
        <taxon>Thermotogati</taxon>
        <taxon>Deinococcota</taxon>
        <taxon>Deinococci</taxon>
        <taxon>Deinococcales</taxon>
        <taxon>Deinococcaceae</taxon>
        <taxon>Deinococcus</taxon>
    </lineage>
</organism>
<accession>A0ABV7Z506</accession>
<name>A0ABV7Z506_9DEIO</name>
<dbReference type="EMBL" id="JBHRZG010000001">
    <property type="protein sequence ID" value="MFC3831310.1"/>
    <property type="molecule type" value="Genomic_DNA"/>
</dbReference>
<reference evidence="3" key="1">
    <citation type="journal article" date="2019" name="Int. J. Syst. Evol. Microbiol.">
        <title>The Global Catalogue of Microorganisms (GCM) 10K type strain sequencing project: providing services to taxonomists for standard genome sequencing and annotation.</title>
        <authorList>
            <consortium name="The Broad Institute Genomics Platform"/>
            <consortium name="The Broad Institute Genome Sequencing Center for Infectious Disease"/>
            <person name="Wu L."/>
            <person name="Ma J."/>
        </authorList>
    </citation>
    <scope>NUCLEOTIDE SEQUENCE [LARGE SCALE GENOMIC DNA]</scope>
    <source>
        <strain evidence="3">CCTCC AB 2017081</strain>
    </source>
</reference>
<keyword evidence="3" id="KW-1185">Reference proteome</keyword>
<dbReference type="Proteomes" id="UP001595803">
    <property type="component" value="Unassembled WGS sequence"/>
</dbReference>
<evidence type="ECO:0000256" key="1">
    <source>
        <dbReference type="SAM" id="Phobius"/>
    </source>
</evidence>
<keyword evidence="1" id="KW-0472">Membrane</keyword>
<proteinExistence type="predicted"/>